<evidence type="ECO:0000256" key="9">
    <source>
        <dbReference type="ARBA" id="ARBA00023679"/>
    </source>
</evidence>
<dbReference type="EMBL" id="BAHD01000058">
    <property type="protein sequence ID" value="GAB97176.1"/>
    <property type="molecule type" value="Genomic_DNA"/>
</dbReference>
<dbReference type="GO" id="GO:0006742">
    <property type="term" value="P:NADP+ catabolic process"/>
    <property type="evidence" value="ECO:0007669"/>
    <property type="project" value="TreeGrafter"/>
</dbReference>
<comment type="catalytic activity">
    <reaction evidence="9">
        <text>a 5'-end NAD(+)-phospho-ribonucleoside in mRNA + H2O = a 5'-end phospho-adenosine-phospho-ribonucleoside in mRNA + beta-nicotinamide D-ribonucleotide + 2 H(+)</text>
        <dbReference type="Rhea" id="RHEA:60876"/>
        <dbReference type="Rhea" id="RHEA-COMP:15698"/>
        <dbReference type="Rhea" id="RHEA-COMP:15719"/>
        <dbReference type="ChEBI" id="CHEBI:14649"/>
        <dbReference type="ChEBI" id="CHEBI:15377"/>
        <dbReference type="ChEBI" id="CHEBI:15378"/>
        <dbReference type="ChEBI" id="CHEBI:144029"/>
        <dbReference type="ChEBI" id="CHEBI:144051"/>
    </reaction>
    <physiologicalReaction direction="left-to-right" evidence="9">
        <dbReference type="Rhea" id="RHEA:60877"/>
    </physiologicalReaction>
</comment>
<dbReference type="Pfam" id="PF09297">
    <property type="entry name" value="Zn_ribbon_NUD"/>
    <property type="match status" value="1"/>
</dbReference>
<reference evidence="12 13" key="1">
    <citation type="submission" date="2012-08" db="EMBL/GenBank/DDBJ databases">
        <title>Whole genome shotgun sequence of Kineosphaera limosa NBRC 100340.</title>
        <authorList>
            <person name="Yoshida I."/>
            <person name="Isaki S."/>
            <person name="Hosoyama A."/>
            <person name="Tsuchikane K."/>
            <person name="Katsumata H."/>
            <person name="Ando Y."/>
            <person name="Ohji S."/>
            <person name="Hamada M."/>
            <person name="Tamura T."/>
            <person name="Yamazoe A."/>
            <person name="Yamazaki S."/>
            <person name="Fujita N."/>
        </authorList>
    </citation>
    <scope>NUCLEOTIDE SEQUENCE [LARGE SCALE GENOMIC DNA]</scope>
    <source>
        <strain evidence="12 13">NBRC 100340</strain>
    </source>
</reference>
<dbReference type="GO" id="GO:0046872">
    <property type="term" value="F:metal ion binding"/>
    <property type="evidence" value="ECO:0007669"/>
    <property type="project" value="UniProtKB-KW"/>
</dbReference>
<protein>
    <recommendedName>
        <fullName evidence="4">NAD(+) diphosphatase</fullName>
        <ecNumber evidence="4">3.6.1.22</ecNumber>
    </recommendedName>
</protein>
<dbReference type="PANTHER" id="PTHR42904:SF6">
    <property type="entry name" value="NAD-CAPPED RNA HYDROLASE NUDT12"/>
    <property type="match status" value="1"/>
</dbReference>
<dbReference type="InterPro" id="IPR049734">
    <property type="entry name" value="NudC-like_C"/>
</dbReference>
<dbReference type="RefSeq" id="WP_006593708.1">
    <property type="nucleotide sequence ID" value="NZ_BAHD01000058.1"/>
</dbReference>
<dbReference type="InterPro" id="IPR015376">
    <property type="entry name" value="Znr_NADH_PPase"/>
</dbReference>
<accession>K6WTJ5</accession>
<evidence type="ECO:0000256" key="5">
    <source>
        <dbReference type="ARBA" id="ARBA00022723"/>
    </source>
</evidence>
<evidence type="ECO:0000313" key="13">
    <source>
        <dbReference type="Proteomes" id="UP000008366"/>
    </source>
</evidence>
<evidence type="ECO:0000256" key="3">
    <source>
        <dbReference type="ARBA" id="ARBA00009595"/>
    </source>
</evidence>
<dbReference type="PROSITE" id="PS00893">
    <property type="entry name" value="NUDIX_BOX"/>
    <property type="match status" value="1"/>
</dbReference>
<dbReference type="GO" id="GO:0019677">
    <property type="term" value="P:NAD+ catabolic process"/>
    <property type="evidence" value="ECO:0007669"/>
    <property type="project" value="TreeGrafter"/>
</dbReference>
<feature type="region of interest" description="Disordered" evidence="10">
    <location>
        <begin position="322"/>
        <end position="348"/>
    </location>
</feature>
<sequence length="348" mass="37807">MNSAAEAGARAPRLDRCGAQRTDEHLLTTVLAQDDTRVLVWSRHGMLVDTSTPGQPRLVLHYGGPGVPQTVAGQLAIFLGRDENGHAWVALAVDDAGDAAGDDTAEAASEAASSHLVWLGLRDVGFELPPIELDAFMTAQALASWHRTHVRCPRCGAPTVAVQAGWVRRCEVDGSEHYPRSDPAVIMAVIDDRERLLLARSPAWPQNRRSVLAGFVEPGERLEETVAREVAEEVGVTVHDVQYFGSQPWPFPASLMLGFTARATDPTLHLDDAEIVAAEWYSRDQLRSAVDSGALGLPGRLSIARRLIEGWYGEPLVPPVELPFHRPDATTTTNTHQNTHPDKPSSGR</sequence>
<dbReference type="PANTHER" id="PTHR42904">
    <property type="entry name" value="NUDIX HYDROLASE, NUDC SUBFAMILY"/>
    <property type="match status" value="1"/>
</dbReference>
<evidence type="ECO:0000256" key="7">
    <source>
        <dbReference type="ARBA" id="ARBA00022842"/>
    </source>
</evidence>
<dbReference type="SUPFAM" id="SSF55811">
    <property type="entry name" value="Nudix"/>
    <property type="match status" value="1"/>
</dbReference>
<dbReference type="eggNOG" id="COG2816">
    <property type="taxonomic scope" value="Bacteria"/>
</dbReference>
<name>K6WTJ5_9MICO</name>
<keyword evidence="7" id="KW-0460">Magnesium</keyword>
<dbReference type="EC" id="3.6.1.22" evidence="4"/>
<evidence type="ECO:0000256" key="1">
    <source>
        <dbReference type="ARBA" id="ARBA00001946"/>
    </source>
</evidence>
<dbReference type="InterPro" id="IPR000086">
    <property type="entry name" value="NUDIX_hydrolase_dom"/>
</dbReference>
<dbReference type="Pfam" id="PF09296">
    <property type="entry name" value="NUDIX-like"/>
    <property type="match status" value="1"/>
</dbReference>
<comment type="cofactor">
    <cofactor evidence="1">
        <name>Mg(2+)</name>
        <dbReference type="ChEBI" id="CHEBI:18420"/>
    </cofactor>
</comment>
<dbReference type="Gene3D" id="3.90.79.10">
    <property type="entry name" value="Nucleoside Triphosphate Pyrophosphohydrolase"/>
    <property type="match status" value="1"/>
</dbReference>
<dbReference type="InterPro" id="IPR050241">
    <property type="entry name" value="NAD-cap_RNA_hydrolase_NudC"/>
</dbReference>
<dbReference type="GO" id="GO:0005829">
    <property type="term" value="C:cytosol"/>
    <property type="evidence" value="ECO:0007669"/>
    <property type="project" value="TreeGrafter"/>
</dbReference>
<evidence type="ECO:0000256" key="2">
    <source>
        <dbReference type="ARBA" id="ARBA00001947"/>
    </source>
</evidence>
<dbReference type="GO" id="GO:0035529">
    <property type="term" value="F:NADH pyrophosphatase activity"/>
    <property type="evidence" value="ECO:0007669"/>
    <property type="project" value="TreeGrafter"/>
</dbReference>
<dbReference type="Proteomes" id="UP000008366">
    <property type="component" value="Unassembled WGS sequence"/>
</dbReference>
<keyword evidence="5" id="KW-0479">Metal-binding</keyword>
<comment type="caution">
    <text evidence="12">The sequence shown here is derived from an EMBL/GenBank/DDBJ whole genome shotgun (WGS) entry which is preliminary data.</text>
</comment>
<dbReference type="Gene3D" id="3.90.79.20">
    <property type="match status" value="1"/>
</dbReference>
<evidence type="ECO:0000256" key="6">
    <source>
        <dbReference type="ARBA" id="ARBA00022801"/>
    </source>
</evidence>
<comment type="similarity">
    <text evidence="3">Belongs to the Nudix hydrolase family. NudC subfamily.</text>
</comment>
<organism evidence="12 13">
    <name type="scientific">Kineosphaera limosa NBRC 100340</name>
    <dbReference type="NCBI Taxonomy" id="1184609"/>
    <lineage>
        <taxon>Bacteria</taxon>
        <taxon>Bacillati</taxon>
        <taxon>Actinomycetota</taxon>
        <taxon>Actinomycetes</taxon>
        <taxon>Micrococcales</taxon>
        <taxon>Dermatophilaceae</taxon>
        <taxon>Kineosphaera</taxon>
    </lineage>
</organism>
<dbReference type="CDD" id="cd03429">
    <property type="entry name" value="NUDIX_NADH_pyrophosphatase_Nudt13"/>
    <property type="match status" value="1"/>
</dbReference>
<proteinExistence type="inferred from homology"/>
<dbReference type="OrthoDB" id="9791656at2"/>
<comment type="cofactor">
    <cofactor evidence="2">
        <name>Zn(2+)</name>
        <dbReference type="ChEBI" id="CHEBI:29105"/>
    </cofactor>
</comment>
<dbReference type="PROSITE" id="PS51462">
    <property type="entry name" value="NUDIX"/>
    <property type="match status" value="1"/>
</dbReference>
<gene>
    <name evidence="12" type="ORF">KILIM_058_00280</name>
</gene>
<feature type="compositionally biased region" description="Basic and acidic residues" evidence="10">
    <location>
        <begin position="339"/>
        <end position="348"/>
    </location>
</feature>
<keyword evidence="13" id="KW-1185">Reference proteome</keyword>
<dbReference type="InterPro" id="IPR015797">
    <property type="entry name" value="NUDIX_hydrolase-like_dom_sf"/>
</dbReference>
<evidence type="ECO:0000259" key="11">
    <source>
        <dbReference type="PROSITE" id="PS51462"/>
    </source>
</evidence>
<dbReference type="Pfam" id="PF00293">
    <property type="entry name" value="NUDIX"/>
    <property type="match status" value="1"/>
</dbReference>
<dbReference type="InterPro" id="IPR020084">
    <property type="entry name" value="NUDIX_hydrolase_CS"/>
</dbReference>
<evidence type="ECO:0000256" key="4">
    <source>
        <dbReference type="ARBA" id="ARBA00012381"/>
    </source>
</evidence>
<dbReference type="AlphaFoldDB" id="K6WTJ5"/>
<dbReference type="STRING" id="1184609.KILIM_058_00280"/>
<keyword evidence="6 12" id="KW-0378">Hydrolase</keyword>
<evidence type="ECO:0000256" key="10">
    <source>
        <dbReference type="SAM" id="MobiDB-lite"/>
    </source>
</evidence>
<feature type="domain" description="Nudix hydrolase" evidence="11">
    <location>
        <begin position="179"/>
        <end position="303"/>
    </location>
</feature>
<dbReference type="NCBIfam" id="NF001299">
    <property type="entry name" value="PRK00241.1"/>
    <property type="match status" value="1"/>
</dbReference>
<keyword evidence="8" id="KW-0520">NAD</keyword>
<evidence type="ECO:0000256" key="8">
    <source>
        <dbReference type="ARBA" id="ARBA00023027"/>
    </source>
</evidence>
<dbReference type="InterPro" id="IPR015375">
    <property type="entry name" value="NADH_PPase-like_N"/>
</dbReference>
<evidence type="ECO:0000313" key="12">
    <source>
        <dbReference type="EMBL" id="GAB97176.1"/>
    </source>
</evidence>